<feature type="compositionally biased region" description="Pro residues" evidence="7">
    <location>
        <begin position="942"/>
        <end position="954"/>
    </location>
</feature>
<feature type="region of interest" description="Disordered" evidence="7">
    <location>
        <begin position="398"/>
        <end position="456"/>
    </location>
</feature>
<dbReference type="GO" id="GO:0017148">
    <property type="term" value="P:negative regulation of translation"/>
    <property type="evidence" value="ECO:0007669"/>
    <property type="project" value="InterPro"/>
</dbReference>
<evidence type="ECO:0000313" key="16">
    <source>
        <dbReference type="Proteomes" id="UP001652621"/>
    </source>
</evidence>
<proteinExistence type="inferred from homology"/>
<evidence type="ECO:0000259" key="10">
    <source>
        <dbReference type="Pfam" id="PF16415"/>
    </source>
</evidence>
<dbReference type="VEuPathDB" id="VectorBase:MDOMA2_000973"/>
<evidence type="ECO:0000313" key="15">
    <source>
        <dbReference type="EnsemblMetazoa" id="MDOA011354-PD"/>
    </source>
</evidence>
<organism evidence="15">
    <name type="scientific">Musca domestica</name>
    <name type="common">House fly</name>
    <dbReference type="NCBI Taxonomy" id="7370"/>
    <lineage>
        <taxon>Eukaryota</taxon>
        <taxon>Metazoa</taxon>
        <taxon>Ecdysozoa</taxon>
        <taxon>Arthropoda</taxon>
        <taxon>Hexapoda</taxon>
        <taxon>Insecta</taxon>
        <taxon>Pterygota</taxon>
        <taxon>Neoptera</taxon>
        <taxon>Endopterygota</taxon>
        <taxon>Diptera</taxon>
        <taxon>Brachycera</taxon>
        <taxon>Muscomorpha</taxon>
        <taxon>Muscoidea</taxon>
        <taxon>Muscidae</taxon>
        <taxon>Musca</taxon>
    </lineage>
</organism>
<dbReference type="CDD" id="cd20710">
    <property type="entry name" value="NOT1_connector"/>
    <property type="match status" value="1"/>
</dbReference>
<feature type="domain" description="CCR4-NOT transcription complex subunit 1 HEAT repeat" evidence="12">
    <location>
        <begin position="624"/>
        <end position="781"/>
    </location>
</feature>
<feature type="region of interest" description="Disordered" evidence="7">
    <location>
        <begin position="339"/>
        <end position="365"/>
    </location>
</feature>
<feature type="region of interest" description="Disordered" evidence="7">
    <location>
        <begin position="1425"/>
        <end position="1465"/>
    </location>
</feature>
<dbReference type="RefSeq" id="XP_019894369.1">
    <property type="nucleotide sequence ID" value="XM_020038810.1"/>
</dbReference>
<dbReference type="Pfam" id="PF16417">
    <property type="entry name" value="CNOT1_TTP_bind"/>
    <property type="match status" value="1"/>
</dbReference>
<dbReference type="Pfam" id="PF23590">
    <property type="entry name" value="NOT1_connector"/>
    <property type="match status" value="1"/>
</dbReference>
<dbReference type="EnsemblMetazoa" id="MDOA011354-RD">
    <property type="protein sequence ID" value="MDOA011354-PD"/>
    <property type="gene ID" value="MDOA011354"/>
</dbReference>
<dbReference type="RefSeq" id="XP_011294860.1">
    <property type="nucleotide sequence ID" value="XM_011296558.2"/>
</dbReference>
<comment type="subcellular location">
    <subcellularLocation>
        <location evidence="1">Nucleus</location>
    </subcellularLocation>
</comment>
<feature type="compositionally biased region" description="Low complexity" evidence="7">
    <location>
        <begin position="339"/>
        <end position="353"/>
    </location>
</feature>
<evidence type="ECO:0000313" key="17">
    <source>
        <dbReference type="RefSeq" id="XP_011294860.1"/>
    </source>
</evidence>
<protein>
    <submittedName>
        <fullName evidence="17 18">CCR4-NOT transcription complex subunit 1 isoform X1</fullName>
    </submittedName>
</protein>
<evidence type="ECO:0000259" key="14">
    <source>
        <dbReference type="Pfam" id="PF23590"/>
    </source>
</evidence>
<dbReference type="InterPro" id="IPR024557">
    <property type="entry name" value="CNOT1_dom_4"/>
</dbReference>
<evidence type="ECO:0000256" key="1">
    <source>
        <dbReference type="ARBA" id="ARBA00004123"/>
    </source>
</evidence>
<evidence type="ECO:0000256" key="6">
    <source>
        <dbReference type="ARBA" id="ARBA00025717"/>
    </source>
</evidence>
<evidence type="ECO:0000259" key="12">
    <source>
        <dbReference type="Pfam" id="PF16418"/>
    </source>
</evidence>
<dbReference type="Pfam" id="PF22940">
    <property type="entry name" value="CNOT1_1st"/>
    <property type="match status" value="1"/>
</dbReference>
<evidence type="ECO:0000259" key="8">
    <source>
        <dbReference type="Pfam" id="PF04054"/>
    </source>
</evidence>
<dbReference type="FunFam" id="1.25.40.840:FF:000001">
    <property type="entry name" value="Ccr4-not transcription complex subunit 1 isoform"/>
    <property type="match status" value="1"/>
</dbReference>
<name>A0A1I8N458_MUSDO</name>
<gene>
    <name evidence="15" type="primary">101900513</name>
    <name evidence="17 18" type="synonym">LOC101900513</name>
</gene>
<comment type="similarity">
    <text evidence="6">Belongs to the CNOT1 family.</text>
</comment>
<dbReference type="VEuPathDB" id="VectorBase:MDOA011354"/>
<feature type="compositionally biased region" description="Low complexity" evidence="7">
    <location>
        <begin position="1439"/>
        <end position="1448"/>
    </location>
</feature>
<dbReference type="STRING" id="7370.A0A1I8N458"/>
<feature type="domain" description="CCR4-NOT transcription complex subunit 1-like NOT1 connector" evidence="14">
    <location>
        <begin position="1765"/>
        <end position="1967"/>
    </location>
</feature>
<dbReference type="InterPro" id="IPR032194">
    <property type="entry name" value="CNOT1_HEAT"/>
</dbReference>
<evidence type="ECO:0000259" key="11">
    <source>
        <dbReference type="Pfam" id="PF16417"/>
    </source>
</evidence>
<evidence type="ECO:0000256" key="2">
    <source>
        <dbReference type="ARBA" id="ARBA00022491"/>
    </source>
</evidence>
<reference evidence="17 18" key="2">
    <citation type="submission" date="2025-04" db="UniProtKB">
        <authorList>
            <consortium name="RefSeq"/>
        </authorList>
    </citation>
    <scope>IDENTIFICATION</scope>
    <source>
        <strain evidence="17 18">Aabys</strain>
    </source>
</reference>
<sequence>MNLDHLKLTLTQIGNLVKHLNKKNFAETTENLNKLIEEFGLEADRHCLRCLFASISFNDPALTSTNSPSTSSLSNVQQQQLLLAKLLQIQLELQLNKAAHISNICFAIDNCWIQQKSLNKSTFPAHFISQLVRITGINKLCECVVSLSLTHSSHSDLRICARDQLRKALPELIESYLGKNQQSAAVISSLHDASLDLIQLLLTCLDVYVADKNLRQQFLQKLREEFPRERVPLILAPYLYVAPTSSFDLETSSGDELVVSSSRTNPTIDHTNGSVSEVPIEEIYDNLCENIFSQHAYNNIMDTSWINLILEIGYEFTSSVEECKNHLRSGGSTANNAAAGAGTGAAGNASNNASGGGASGQPRDLQPQDVAKIIGLMCRRHTSLLDCNVNLPTAANFWPQQPGAQNNPQQQQQNASNNNNDNSTGNTDKSNNGNDKKDKPTVGSNSAGGTGSTDTTQAWKPDVFVQALKEVVPQLNWKEVGLELDHPEFIIKDRIGLDLLLTIFRLATQSNLFPHPDCIYRHWQNVEGQFSLIAVMLKNPDLFSFADHIYTPAPVEMLKTPPDNDNKEVCAWKSLHLVEVLLYIAEHGLYAQVHELLKFPAQHCPDVLFLSLLHINPPLTALRQELFNQLIPTFLANHPNSGVILASAWNSNNFGMTLRPLIMHAMSEWYLRGTEYDQVKLSRILDVAQDLKALSTLLNARSFLFVIDLACLASRREYLKLEKWLSDKIREHGEPFIQAMLKCLQRRCPQITNAKIPDDQLPPKQAQLPPETVNTMLSCLQACIGNVPHEIAELIMQMSANCSIMANKARAAAAAAVQQGPLVPNQSALRGHRGLDMGAAGVGGVGGVPGGVPPPFSANLNAQQMFGPTMDTLSNLTTNIAGLNLGGPNGAFNFGNVLNNLVSTPASPSRLMNPAAASPYPMNPMQMPAPPPTVGGIGRMPPAAPQPTPTPPNPNNAIMPDFQGPVSKEIEDEANSYFQRIYNHPPHPTLSIDEVLDILQRFKESNNRREQEVYQCMLRNLFEEYRFFDHYPEKELQITAQLFGGIIERNLVPTFVALGLALRCVLDALRKREGSKLYYFGITALDRFKTRLHTYNKYCEYIRSIPHFKDFPPHLIQYVEYGYLGQEPPAKPMLMGAGAAGQQPPDSIYRSNSVTGNIVTTPTQQKPMVVAHTARMKSIATATNIDTLLVANQEEKITVPPEAIQDKTAFIFNNLSQLNIPQKVEEIKDIMTKEYWPWMSQYLVLKRASMEFNFHTLYFNFLEALMNPEINKYVTKETIRNIKVLLRSDKGVVNFSDRSLLKNLGHWLGMMTLARNRPILQIDLDLKSLLAEAYHKGQQELLYVVPFVAKILESSAKSKVFKSPNPWTMAIMNVLGELHQEPDLKLNLKFEIEVLCKSLNIDLNKLKPVIYLKDPARYAMIESQMAQPKPKAIEAGPSQQQQQQQQQQPPQPQQPTPTPPHQHPMMSEADAQAMMMANSGGPGGVVPGGSIPSPSIPQDQVGSMMMPAPEPRFSYVDINVTNFQLIAQHVVLSPNVAFIHVNPTVKHMVLNAIERTITEWLQPVVDRCVRIAASTTEQIVRKDFALDPEEHRMRTAAHQMVRNLAAGMAMITCKDQITQTLNNNLRKAFMSALQGPPSFQEIEGASIQLTNDNVELACAFIQKTAAEKATPEVDRRLAADFETRKMAREENSRYFDAQTLAYQSERLPEQVRLKVGGVPPNQFAVYAEFARNIPGFQIMSDRDIALFLPKPQEMPPTFPTDEMGLMYAELASKMEAFLNSCVSNNNLQLQAGKMHALLNALMVTRRIRDNDSALNLLTRCVEGFVEGLINIPEHVEQMKLYRDIHLRILTLLQNTFGAPATERAITKCIFDIREEARYNVEAIKLLITSHFINVPQFDMLLRESMDNGNNFLAVTFAITLMERLLTDERSTSIIAETELLVTIEMLSRLTQHRHRYPEALSHMIDMLFGSSNTMDAGTFGAVTDRYLAGATQYIHSGMQHVRSNDCDDPPGLQEKTEFLLKDWVSIYSQSHNLSRETKNFGSFVQKMNMYGILKTDDLITRFFRQATQFCMDLVYRILNDPTHTPVQAKTKIFHWIDAFVHLIALLVRHSGETGNHTTKINLLNKVLGIVLGILLQDQEVHCSSFQQLGYHRFFVMLFLELSSPDAVLESLMHSIVTAFSHTYHLLNPALAPGFCYAWLELISHRIFIGRILAQIPQQKGWPLYAQLLLDLFKYLAPFLRNAELAKPVQLLYKGTLRVLLVLLHDFPEFLCDYHFGFCDAIPPNCIQMRNIILAAFPRNMRLPDPFTPNLKVDMLAETATAPKICSNYVMNIQPANFKKDLDSYLKARAPVTFLSELRSHLQISNEPGSRYNIPLMNALVLYVGTQAIAHIRNKNLIPNTSNVAHSAHMDIFQNLAVDLDTEGRYLFLNAIANQLRYPNSHTHYFSCAVLHLFAEANSEAIQEQITRVLLERVIVSRPHPWGLLITFIELIKNPIYKFWEHDFVHCAPEISKLFESVARSCMVKSNHPQQMNNMVDEQTEWHIER</sequence>
<dbReference type="PANTHER" id="PTHR13162">
    <property type="entry name" value="CCR4-NOT TRANSCRIPTION COMPLEX"/>
    <property type="match status" value="1"/>
</dbReference>
<dbReference type="InterPro" id="IPR040398">
    <property type="entry name" value="Not1"/>
</dbReference>
<dbReference type="Pfam" id="PF16415">
    <property type="entry name" value="CNOT1_CAF1_bind"/>
    <property type="match status" value="1"/>
</dbReference>
<keyword evidence="5" id="KW-0539">Nucleus</keyword>
<feature type="domain" description="CCR4-NOT transcription complex subunit 1 N-terminal" evidence="13">
    <location>
        <begin position="32"/>
        <end position="239"/>
    </location>
</feature>
<reference evidence="15" key="1">
    <citation type="submission" date="2021-01" db="UniProtKB">
        <authorList>
            <consortium name="EnsemblMetazoa"/>
        </authorList>
    </citation>
    <scope>IDENTIFICATION</scope>
    <source>
        <strain evidence="15">Aabys</strain>
    </source>
</reference>
<dbReference type="InterPro" id="IPR055104">
    <property type="entry name" value="CNOT1_1st"/>
</dbReference>
<dbReference type="InterPro" id="IPR038535">
    <property type="entry name" value="CNOT1_TTP_bind_sf"/>
</dbReference>
<feature type="domain" description="CCR4-Not complex component Not1 C-terminal" evidence="8">
    <location>
        <begin position="2159"/>
        <end position="2518"/>
    </location>
</feature>
<evidence type="ECO:0000313" key="18">
    <source>
        <dbReference type="RefSeq" id="XP_019894369.1"/>
    </source>
</evidence>
<evidence type="ECO:0000259" key="9">
    <source>
        <dbReference type="Pfam" id="PF12842"/>
    </source>
</evidence>
<keyword evidence="3" id="KW-0805">Transcription regulation</keyword>
<evidence type="ECO:0000259" key="13">
    <source>
        <dbReference type="Pfam" id="PF22940"/>
    </source>
</evidence>
<feature type="domain" description="CCR4-NOT transcription complex subunit 1 TTP binding" evidence="11">
    <location>
        <begin position="956"/>
        <end position="1128"/>
    </location>
</feature>
<dbReference type="Gene3D" id="1.25.40.180">
    <property type="match status" value="1"/>
</dbReference>
<dbReference type="InterPro" id="IPR032193">
    <property type="entry name" value="CNOT1_TTP_bind"/>
</dbReference>
<feature type="compositionally biased region" description="Pro residues" evidence="7">
    <location>
        <begin position="1449"/>
        <end position="1462"/>
    </location>
</feature>
<dbReference type="Proteomes" id="UP001652621">
    <property type="component" value="Unplaced"/>
</dbReference>
<dbReference type="Gene3D" id="1.25.40.800">
    <property type="match status" value="1"/>
</dbReference>
<dbReference type="Gene3D" id="1.25.40.840">
    <property type="entry name" value="CCR4-NOT transcription complex subunit 1 TTP binding domain"/>
    <property type="match status" value="1"/>
</dbReference>
<dbReference type="GO" id="GO:0060090">
    <property type="term" value="F:molecular adaptor activity"/>
    <property type="evidence" value="ECO:0007669"/>
    <property type="project" value="TreeGrafter"/>
</dbReference>
<feature type="compositionally biased region" description="Low complexity" evidence="7">
    <location>
        <begin position="399"/>
        <end position="433"/>
    </location>
</feature>
<dbReference type="Pfam" id="PF04054">
    <property type="entry name" value="Not1"/>
    <property type="match status" value="1"/>
</dbReference>
<dbReference type="Pfam" id="PF16418">
    <property type="entry name" value="CNOT1_HEAT"/>
    <property type="match status" value="1"/>
</dbReference>
<dbReference type="FunFam" id="1.25.40.180:FF:000005">
    <property type="entry name" value="Ccr4-not transcription complex subunit 1 isoform"/>
    <property type="match status" value="1"/>
</dbReference>
<dbReference type="FunFam" id="1.25.40.790:FF:000004">
    <property type="entry name" value="Not1, isoform C"/>
    <property type="match status" value="1"/>
</dbReference>
<dbReference type="GO" id="GO:0000932">
    <property type="term" value="C:P-body"/>
    <property type="evidence" value="ECO:0007669"/>
    <property type="project" value="TreeGrafter"/>
</dbReference>
<dbReference type="GO" id="GO:0005634">
    <property type="term" value="C:nucleus"/>
    <property type="evidence" value="ECO:0007669"/>
    <property type="project" value="UniProtKB-SubCell"/>
</dbReference>
<evidence type="ECO:0000256" key="7">
    <source>
        <dbReference type="SAM" id="MobiDB-lite"/>
    </source>
</evidence>
<dbReference type="PANTHER" id="PTHR13162:SF8">
    <property type="entry name" value="CCR4-NOT TRANSCRIPTION COMPLEX SUBUNIT 1"/>
    <property type="match status" value="1"/>
</dbReference>
<keyword evidence="16" id="KW-1185">Reference proteome</keyword>
<dbReference type="InterPro" id="IPR007196">
    <property type="entry name" value="CCR4-Not_Not1_C"/>
</dbReference>
<dbReference type="Gene3D" id="1.25.40.790">
    <property type="match status" value="1"/>
</dbReference>
<dbReference type="InterPro" id="IPR055454">
    <property type="entry name" value="CNOT1-like_NOT1_connector"/>
</dbReference>
<accession>A0A1I8N458</accession>
<dbReference type="FunFam" id="1.25.40.800:FF:000001">
    <property type="entry name" value="CCR4-NOT transcription complex subunit 1"/>
    <property type="match status" value="1"/>
</dbReference>
<feature type="domain" description="CCR4-NOT transcription complex subunit 1 CAF1-binding" evidence="10">
    <location>
        <begin position="1197"/>
        <end position="1416"/>
    </location>
</feature>
<dbReference type="Pfam" id="PF12842">
    <property type="entry name" value="DUF3819"/>
    <property type="match status" value="1"/>
</dbReference>
<keyword evidence="2" id="KW-0678">Repressor</keyword>
<dbReference type="OrthoDB" id="1933107at2759"/>
<feature type="region of interest" description="Disordered" evidence="7">
    <location>
        <begin position="935"/>
        <end position="960"/>
    </location>
</feature>
<feature type="domain" description="CCR4-NOT transcription complex subunit 1" evidence="9">
    <location>
        <begin position="1543"/>
        <end position="1688"/>
    </location>
</feature>
<evidence type="ECO:0000256" key="4">
    <source>
        <dbReference type="ARBA" id="ARBA00023163"/>
    </source>
</evidence>
<dbReference type="GO" id="GO:0000288">
    <property type="term" value="P:nuclear-transcribed mRNA catabolic process, deadenylation-dependent decay"/>
    <property type="evidence" value="ECO:0007669"/>
    <property type="project" value="TreeGrafter"/>
</dbReference>
<dbReference type="InterPro" id="IPR032191">
    <property type="entry name" value="CNOT1_CAF1_bind"/>
</dbReference>
<evidence type="ECO:0000256" key="3">
    <source>
        <dbReference type="ARBA" id="ARBA00023015"/>
    </source>
</evidence>
<dbReference type="GO" id="GO:0030015">
    <property type="term" value="C:CCR4-NOT core complex"/>
    <property type="evidence" value="ECO:0007669"/>
    <property type="project" value="InterPro"/>
</dbReference>
<evidence type="ECO:0000256" key="5">
    <source>
        <dbReference type="ARBA" id="ARBA00023242"/>
    </source>
</evidence>
<keyword evidence="4" id="KW-0804">Transcription</keyword>